<evidence type="ECO:0000256" key="19">
    <source>
        <dbReference type="ARBA" id="ARBA00023136"/>
    </source>
</evidence>
<keyword evidence="21 25" id="KW-1208">Phospholipid metabolism</keyword>
<dbReference type="CDD" id="cd11041">
    <property type="entry name" value="CYP503A1-like"/>
    <property type="match status" value="1"/>
</dbReference>
<keyword evidence="16" id="KW-0503">Monooxygenase</keyword>
<dbReference type="Pfam" id="PF00067">
    <property type="entry name" value="p450"/>
    <property type="match status" value="1"/>
</dbReference>
<evidence type="ECO:0000256" key="10">
    <source>
        <dbReference type="ARBA" id="ARBA00022692"/>
    </source>
</evidence>
<gene>
    <name evidence="30" type="ORF">B0A55_09089</name>
</gene>
<evidence type="ECO:0000256" key="11">
    <source>
        <dbReference type="ARBA" id="ARBA00022723"/>
    </source>
</evidence>
<evidence type="ECO:0000256" key="17">
    <source>
        <dbReference type="ARBA" id="ARBA00023098"/>
    </source>
</evidence>
<dbReference type="InterPro" id="IPR001128">
    <property type="entry name" value="Cyt_P450"/>
</dbReference>
<feature type="topological domain" description="Cytoplasmic" evidence="25">
    <location>
        <begin position="1042"/>
        <end position="1068"/>
    </location>
</feature>
<dbReference type="SUPFAM" id="SSF48264">
    <property type="entry name" value="Cytochrome P450"/>
    <property type="match status" value="1"/>
</dbReference>
<dbReference type="GO" id="GO:0004497">
    <property type="term" value="F:monooxygenase activity"/>
    <property type="evidence" value="ECO:0007669"/>
    <property type="project" value="UniProtKB-KW"/>
</dbReference>
<evidence type="ECO:0000256" key="27">
    <source>
        <dbReference type="SAM" id="MobiDB-lite"/>
    </source>
</evidence>
<dbReference type="GO" id="GO:0032259">
    <property type="term" value="P:methylation"/>
    <property type="evidence" value="ECO:0007669"/>
    <property type="project" value="UniProtKB-KW"/>
</dbReference>
<feature type="transmembrane region" description="Helical" evidence="28">
    <location>
        <begin position="419"/>
        <end position="441"/>
    </location>
</feature>
<evidence type="ECO:0000256" key="7">
    <source>
        <dbReference type="ARBA" id="ARBA00022617"/>
    </source>
</evidence>
<evidence type="ECO:0000256" key="25">
    <source>
        <dbReference type="HAMAP-Rule" id="MF_03216"/>
    </source>
</evidence>
<evidence type="ECO:0000256" key="13">
    <source>
        <dbReference type="ARBA" id="ARBA00022989"/>
    </source>
</evidence>
<comment type="caution">
    <text evidence="30">The sequence shown here is derived from an EMBL/GenBank/DDBJ whole genome shotgun (WGS) entry which is preliminary data.</text>
</comment>
<keyword evidence="17 25" id="KW-0443">Lipid metabolism</keyword>
<evidence type="ECO:0000256" key="9">
    <source>
        <dbReference type="ARBA" id="ARBA00022691"/>
    </source>
</evidence>
<dbReference type="InterPro" id="IPR013057">
    <property type="entry name" value="AA_transpt_TM"/>
</dbReference>
<keyword evidence="15 26" id="KW-0408">Iron</keyword>
<evidence type="ECO:0000256" key="5">
    <source>
        <dbReference type="ARBA" id="ARBA00022516"/>
    </source>
</evidence>
<feature type="transmembrane region" description="Helical" evidence="28">
    <location>
        <begin position="134"/>
        <end position="159"/>
    </location>
</feature>
<dbReference type="HAMAP" id="MF_03216">
    <property type="entry name" value="PLMT"/>
    <property type="match status" value="1"/>
</dbReference>
<dbReference type="EMBL" id="NAJQ01000576">
    <property type="protein sequence ID" value="TKA67411.1"/>
    <property type="molecule type" value="Genomic_DNA"/>
</dbReference>
<keyword evidence="8 25" id="KW-0808">Transferase</keyword>
<comment type="cofactor">
    <cofactor evidence="1 26">
        <name>heme</name>
        <dbReference type="ChEBI" id="CHEBI:30413"/>
    </cofactor>
</comment>
<feature type="intramembrane region" description="Helical" evidence="25">
    <location>
        <begin position="987"/>
        <end position="1007"/>
    </location>
</feature>
<feature type="transmembrane region" description="Helical" evidence="28">
    <location>
        <begin position="1130"/>
        <end position="1151"/>
    </location>
</feature>
<dbReference type="UniPathway" id="UPA00753"/>
<comment type="similarity">
    <text evidence="25">Belongs to the class VI-like SAM-binding methyltransferase superfamily. PEMT/PEM2 methyltransferase family.</text>
</comment>
<keyword evidence="31" id="KW-1185">Reference proteome</keyword>
<evidence type="ECO:0000256" key="4">
    <source>
        <dbReference type="ARBA" id="ARBA00010617"/>
    </source>
</evidence>
<dbReference type="Pfam" id="PF04191">
    <property type="entry name" value="PEMT"/>
    <property type="match status" value="1"/>
</dbReference>
<dbReference type="EC" id="2.1.1.71" evidence="25"/>
<feature type="transmembrane region" description="Helical" evidence="28">
    <location>
        <begin position="333"/>
        <end position="355"/>
    </location>
</feature>
<evidence type="ECO:0000256" key="15">
    <source>
        <dbReference type="ARBA" id="ARBA00023004"/>
    </source>
</evidence>
<dbReference type="AlphaFoldDB" id="A0A4U0WVR3"/>
<feature type="transmembrane region" description="Helical" evidence="28">
    <location>
        <begin position="490"/>
        <end position="512"/>
    </location>
</feature>
<dbReference type="Pfam" id="PF01490">
    <property type="entry name" value="Aa_trans"/>
    <property type="match status" value="1"/>
</dbReference>
<proteinExistence type="inferred from homology"/>
<comment type="catalytic activity">
    <reaction evidence="22">
        <text>a 1,2-diacyl-sn-glycero-3-phospho-N,N-dimethylethanolamine + S-adenosyl-L-methionine = a 1,2-diacyl-sn-glycero-3-phosphocholine + S-adenosyl-L-homocysteine + H(+)</text>
        <dbReference type="Rhea" id="RHEA:32739"/>
        <dbReference type="ChEBI" id="CHEBI:15378"/>
        <dbReference type="ChEBI" id="CHEBI:57643"/>
        <dbReference type="ChEBI" id="CHEBI:57856"/>
        <dbReference type="ChEBI" id="CHEBI:59789"/>
        <dbReference type="ChEBI" id="CHEBI:64572"/>
        <dbReference type="EC" id="2.1.1.71"/>
    </reaction>
</comment>
<evidence type="ECO:0000313" key="30">
    <source>
        <dbReference type="EMBL" id="TKA67411.1"/>
    </source>
</evidence>
<comment type="subcellular location">
    <subcellularLocation>
        <location evidence="25">Endoplasmic reticulum membrane</location>
        <topology evidence="25">Multi-pass membrane protein</topology>
    </subcellularLocation>
    <subcellularLocation>
        <location evidence="25">Mitochondrion membrane</location>
        <topology evidence="25">Multi-pass membrane protein</topology>
    </subcellularLocation>
</comment>
<dbReference type="GO" id="GO:0016705">
    <property type="term" value="F:oxidoreductase activity, acting on paired donors, with incorporation or reduction of molecular oxygen"/>
    <property type="evidence" value="ECO:0007669"/>
    <property type="project" value="InterPro"/>
</dbReference>
<dbReference type="Gene3D" id="1.10.630.10">
    <property type="entry name" value="Cytochrome P450"/>
    <property type="match status" value="1"/>
</dbReference>
<evidence type="ECO:0000256" key="28">
    <source>
        <dbReference type="SAM" id="Phobius"/>
    </source>
</evidence>
<evidence type="ECO:0000259" key="29">
    <source>
        <dbReference type="Pfam" id="PF01490"/>
    </source>
</evidence>
<keyword evidence="19 25" id="KW-0472">Membrane</keyword>
<feature type="topological domain" description="Lumenal" evidence="25">
    <location>
        <begin position="1090"/>
        <end position="1132"/>
    </location>
</feature>
<feature type="transmembrane region" description="Helical" evidence="28">
    <location>
        <begin position="214"/>
        <end position="234"/>
    </location>
</feature>
<feature type="region of interest" description="Disordered" evidence="27">
    <location>
        <begin position="1"/>
        <end position="53"/>
    </location>
</feature>
<comment type="similarity">
    <text evidence="4">Belongs to the cytochrome P450 family.</text>
</comment>
<comment type="pathway">
    <text evidence="3">Lipid metabolism.</text>
</comment>
<feature type="transmembrane region" description="Helical" evidence="28">
    <location>
        <begin position="180"/>
        <end position="199"/>
    </location>
</feature>
<evidence type="ECO:0000256" key="20">
    <source>
        <dbReference type="ARBA" id="ARBA00023209"/>
    </source>
</evidence>
<feature type="topological domain" description="Cytoplasmic" evidence="25">
    <location>
        <begin position="1154"/>
        <end position="1175"/>
    </location>
</feature>
<dbReference type="PANTHER" id="PTHR46206">
    <property type="entry name" value="CYTOCHROME P450"/>
    <property type="match status" value="1"/>
</dbReference>
<evidence type="ECO:0000256" key="24">
    <source>
        <dbReference type="ARBA" id="ARBA00056845"/>
    </source>
</evidence>
<dbReference type="InterPro" id="IPR007318">
    <property type="entry name" value="Phopholipid_MeTrfase"/>
</dbReference>
<evidence type="ECO:0000256" key="16">
    <source>
        <dbReference type="ARBA" id="ARBA00023033"/>
    </source>
</evidence>
<evidence type="ECO:0000256" key="26">
    <source>
        <dbReference type="PIRSR" id="PIRSR602403-1"/>
    </source>
</evidence>
<evidence type="ECO:0000256" key="3">
    <source>
        <dbReference type="ARBA" id="ARBA00005189"/>
    </source>
</evidence>
<dbReference type="GO" id="GO:0020037">
    <property type="term" value="F:heme binding"/>
    <property type="evidence" value="ECO:0007669"/>
    <property type="project" value="InterPro"/>
</dbReference>
<feature type="binding site" evidence="25">
    <location>
        <begin position="1155"/>
        <end position="1156"/>
    </location>
    <ligand>
        <name>S-adenosyl-L-methionine</name>
        <dbReference type="ChEBI" id="CHEBI:59789"/>
    </ligand>
</feature>
<evidence type="ECO:0000256" key="22">
    <source>
        <dbReference type="ARBA" id="ARBA00051252"/>
    </source>
</evidence>
<keyword evidence="7 26" id="KW-0349">Heme</keyword>
<dbReference type="InterPro" id="IPR024960">
    <property type="entry name" value="PEMT/MFAP"/>
</dbReference>
<feature type="transmembrane region" description="Helical" evidence="28">
    <location>
        <begin position="109"/>
        <end position="128"/>
    </location>
</feature>
<evidence type="ECO:0000256" key="8">
    <source>
        <dbReference type="ARBA" id="ARBA00022679"/>
    </source>
</evidence>
<keyword evidence="11 26" id="KW-0479">Metal-binding</keyword>
<sequence>MALNNDYGRQGDGELPPPSPDRYQPTSTFGKEGYYDGFGADAEKGGYPGQARKMSRIDKPITKSIGGLNPGADLTADDDTDPSISVGKQMELEAGNSIKYRTCSWQKTAALLFSEYICLAIMSFPYSYSVLGLIPGLILTVVVAGLVLYTSLVVWEFCLRHPEVKDVCDIGQMLFWNSRWAWWATAVMFLLNNTFIQGFHCLVGSKYMNTMAGVDHHICTVGFSAIMAFVSFFCSLPRTFSTLAKLATLSALTTFISVLLATIFAGIENHPRGVAGMRWPTQGPVTYLLVPSSTTTFVAGMNAFMNISYTFIGQITIPSFIAEMKEPKDFPKALWAVTIAEVIVFSLVGAIIYVYTGTAYNTAPAFGSLGNETYLKVSFSFMIPTLIFLGVLYASVSARFVFFRLYAGTRHLGNNTVKGWLGWSAILAVTWVFAFIIAEVIPFFSDLLSLMSSLFDSFFGFIFWGVAYLRMRRADYGPQFWKVNGVRSMAMAALNVACILIGLLFLTAGTYASVESIKQGYDSAAFGGPFSCLSNGVQSRPNSIPSINRRPGDWTNKRAQASFMSNAKILIDSGLEKFSGPFSIATTFGDRIILPPSPQYIEWVKSNLHLSHQASVGADFFAGYPGFEGIDAVNDPRHLMIDVVKKHLSKNESSIAVAGKQLQQCLDSAWTNDAEWHSVDWGSDATTFVALMSAAVFVGPELACNSEWQGLVTSYTMNLFFAARALRSWPAVLRPVVHWLLPNCRKCREQVATARSMLENEFARRKAEKPKNHKDSIEWMEQVAAGRSYDAAAAQLGLAISSIHTTTQLLTQTLIDMCMHPALLEPLRKEVTAATEEHGFTAAGLYNMKLLDSVVKETQRLKPGMLVNLERMATSSVTLPNGIMLPTGTQLAVSSFPSAFPDPETYRGDRFLDDTGGQLVSSSTTHYAFGMGKYICPGRFLVANELKIALASVLTKYDVKLEDGADEPKIACVGFEMLADPTARVQPSLYLSAATILFNPSFWNLAARTEYHRKTLTKLAGGNALYGCYGLALTIFALGLLRDAVYERALRQQPTHPALLSFVSQGLAVGLVASGNVLVLSSMWALGITGTYLGDYFGILMDEMVTGFPFNVTGSPMYWGSTMSFLGTALWFGKPAGVLLTGLVFAAYTVALRFEDPFTAEIYAKREREERKKAK</sequence>
<dbReference type="GO" id="GO:0005506">
    <property type="term" value="F:iron ion binding"/>
    <property type="evidence" value="ECO:0007669"/>
    <property type="project" value="InterPro"/>
</dbReference>
<feature type="topological domain" description="Lumenal" evidence="25">
    <location>
        <begin position="1"/>
        <end position="986"/>
    </location>
</feature>
<feature type="transmembrane region" description="Helical" evidence="28">
    <location>
        <begin position="1092"/>
        <end position="1110"/>
    </location>
</feature>
<feature type="transmembrane region" description="Helical" evidence="28">
    <location>
        <begin position="246"/>
        <end position="267"/>
    </location>
</feature>
<feature type="transmembrane region" description="Helical" evidence="28">
    <location>
        <begin position="1019"/>
        <end position="1038"/>
    </location>
</feature>
<feature type="topological domain" description="Lumenal" evidence="25">
    <location>
        <begin position="1008"/>
        <end position="1019"/>
    </location>
</feature>
<comment type="pathway">
    <text evidence="2 25">Phospholipid metabolism; phosphatidylcholine biosynthesis.</text>
</comment>
<dbReference type="GO" id="GO:0000773">
    <property type="term" value="F:phosphatidyl-N-methylethanolamine N-methyltransferase activity"/>
    <property type="evidence" value="ECO:0007669"/>
    <property type="project" value="UniProtKB-UniRule"/>
</dbReference>
<dbReference type="PRINTS" id="PR00465">
    <property type="entry name" value="EP450IV"/>
</dbReference>
<dbReference type="Gene3D" id="1.20.120.1630">
    <property type="match status" value="1"/>
</dbReference>
<dbReference type="OrthoDB" id="294730at2759"/>
<evidence type="ECO:0000256" key="6">
    <source>
        <dbReference type="ARBA" id="ARBA00022603"/>
    </source>
</evidence>
<dbReference type="FunFam" id="1.20.120.1630:FF:000005">
    <property type="entry name" value="Phosphatidylethanolamine N-methyltransferase"/>
    <property type="match status" value="1"/>
</dbReference>
<feature type="transmembrane region" description="Helical" evidence="28">
    <location>
        <begin position="447"/>
        <end position="469"/>
    </location>
</feature>
<dbReference type="InterPro" id="IPR036396">
    <property type="entry name" value="Cyt_P450_sf"/>
</dbReference>
<evidence type="ECO:0000256" key="23">
    <source>
        <dbReference type="ARBA" id="ARBA00052459"/>
    </source>
</evidence>
<evidence type="ECO:0000313" key="31">
    <source>
        <dbReference type="Proteomes" id="UP000309340"/>
    </source>
</evidence>
<evidence type="ECO:0000256" key="2">
    <source>
        <dbReference type="ARBA" id="ARBA00004969"/>
    </source>
</evidence>
<comment type="function">
    <text evidence="24 25">Catalyzes the second two steps of the methylation pathway of phosphatidylcholine biosynthesis, the SAM-dependent methylation of phosphatidylmonomethylethanolamine (PMME) to phosphatidyldimethylethanolamine (PDME) and of PDME to phosphatidylcholine (PC).</text>
</comment>
<keyword evidence="10 25" id="KW-0812">Transmembrane</keyword>
<keyword evidence="18 25" id="KW-0496">Mitochondrion</keyword>
<dbReference type="Proteomes" id="UP000309340">
    <property type="component" value="Unassembled WGS sequence"/>
</dbReference>
<feature type="transmembrane region" description="Helical" evidence="28">
    <location>
        <begin position="989"/>
        <end position="1007"/>
    </location>
</feature>
<evidence type="ECO:0000256" key="14">
    <source>
        <dbReference type="ARBA" id="ARBA00023002"/>
    </source>
</evidence>
<dbReference type="GO" id="GO:0031966">
    <property type="term" value="C:mitochondrial membrane"/>
    <property type="evidence" value="ECO:0007669"/>
    <property type="project" value="UniProtKB-SubCell"/>
</dbReference>
<evidence type="ECO:0000256" key="1">
    <source>
        <dbReference type="ARBA" id="ARBA00001971"/>
    </source>
</evidence>
<dbReference type="FunFam" id="1.20.1740.10:FF:000039">
    <property type="entry name" value="Neutral amino acid transporter (Eurofung)"/>
    <property type="match status" value="1"/>
</dbReference>
<keyword evidence="5 25" id="KW-0444">Lipid biosynthesis</keyword>
<keyword evidence="9 25" id="KW-0949">S-adenosyl-L-methionine</keyword>
<evidence type="ECO:0000256" key="21">
    <source>
        <dbReference type="ARBA" id="ARBA00023264"/>
    </source>
</evidence>
<dbReference type="GO" id="GO:0005789">
    <property type="term" value="C:endoplasmic reticulum membrane"/>
    <property type="evidence" value="ECO:0007669"/>
    <property type="project" value="UniProtKB-SubCell"/>
</dbReference>
<evidence type="ECO:0000256" key="12">
    <source>
        <dbReference type="ARBA" id="ARBA00022824"/>
    </source>
</evidence>
<dbReference type="InterPro" id="IPR002403">
    <property type="entry name" value="Cyt_P450_E_grp-IV"/>
</dbReference>
<feature type="transmembrane region" description="Helical" evidence="28">
    <location>
        <begin position="287"/>
        <end position="312"/>
    </location>
</feature>
<dbReference type="STRING" id="329884.A0A4U0WVR3"/>
<evidence type="ECO:0000256" key="18">
    <source>
        <dbReference type="ARBA" id="ARBA00023128"/>
    </source>
</evidence>
<protein>
    <recommendedName>
        <fullName evidence="25">Phosphatidyl-N-methylethanolamine N-methyltransferase</fullName>
        <ecNumber evidence="25">2.1.1.71</ecNumber>
    </recommendedName>
    <alternativeName>
        <fullName evidence="25">Phospholipid methyltransferase</fullName>
        <shortName evidence="25">PLMT</shortName>
    </alternativeName>
</protein>
<feature type="transmembrane region" description="Helical" evidence="28">
    <location>
        <begin position="1058"/>
        <end position="1080"/>
    </location>
</feature>
<dbReference type="PANTHER" id="PTHR46206:SF2">
    <property type="entry name" value="CYTOCHROME P450 MONOOXYGENASE AUSG-RELATED"/>
    <property type="match status" value="1"/>
</dbReference>
<dbReference type="GO" id="GO:0006656">
    <property type="term" value="P:phosphatidylcholine biosynthetic process"/>
    <property type="evidence" value="ECO:0007669"/>
    <property type="project" value="UniProtKB-UniRule"/>
</dbReference>
<feature type="binding site" description="axial binding residue" evidence="26">
    <location>
        <position position="936"/>
    </location>
    <ligand>
        <name>heme</name>
        <dbReference type="ChEBI" id="CHEBI:30413"/>
    </ligand>
    <ligandPart>
        <name>Fe</name>
        <dbReference type="ChEBI" id="CHEBI:18248"/>
    </ligandPart>
</feature>
<keyword evidence="6 25" id="KW-0489">Methyltransferase</keyword>
<keyword evidence="20 25" id="KW-0594">Phospholipid biosynthesis</keyword>
<comment type="catalytic activity">
    <reaction evidence="23 25">
        <text>a 1,2-diacyl-sn-glycero-3-phospho-N-methylethanolamine + S-adenosyl-L-methionine = a 1,2-diacyl-sn-glycero-3-phospho-N,N-dimethylethanolamine + S-adenosyl-L-homocysteine + H(+)</text>
        <dbReference type="Rhea" id="RHEA:32735"/>
        <dbReference type="ChEBI" id="CHEBI:15378"/>
        <dbReference type="ChEBI" id="CHEBI:57856"/>
        <dbReference type="ChEBI" id="CHEBI:59789"/>
        <dbReference type="ChEBI" id="CHEBI:64572"/>
        <dbReference type="ChEBI" id="CHEBI:64573"/>
        <dbReference type="EC" id="2.1.1.71"/>
    </reaction>
</comment>
<feature type="region of interest" description="Disordered" evidence="27">
    <location>
        <begin position="61"/>
        <end position="80"/>
    </location>
</feature>
<dbReference type="Gene3D" id="1.20.1740.10">
    <property type="entry name" value="Amino acid/polyamine transporter I"/>
    <property type="match status" value="1"/>
</dbReference>
<name>A0A4U0WVR3_9PEZI</name>
<dbReference type="PROSITE" id="PS51599">
    <property type="entry name" value="SAM_PEMT_PEM2"/>
    <property type="match status" value="1"/>
</dbReference>
<keyword evidence="14" id="KW-0560">Oxidoreductase</keyword>
<feature type="binding site" evidence="25">
    <location>
        <begin position="1073"/>
        <end position="1075"/>
    </location>
    <ligand>
        <name>S-adenosyl-L-methionine</name>
        <dbReference type="ChEBI" id="CHEBI:59789"/>
    </ligand>
</feature>
<keyword evidence="13 25" id="KW-1133">Transmembrane helix</keyword>
<keyword evidence="12 25" id="KW-0256">Endoplasmic reticulum</keyword>
<feature type="transmembrane region" description="Helical" evidence="28">
    <location>
        <begin position="381"/>
        <end position="407"/>
    </location>
</feature>
<accession>A0A4U0WVR3</accession>
<feature type="domain" description="Amino acid transporter transmembrane" evidence="29">
    <location>
        <begin position="102"/>
        <end position="513"/>
    </location>
</feature>
<reference evidence="30 31" key="1">
    <citation type="submission" date="2017-03" db="EMBL/GenBank/DDBJ databases">
        <title>Genomes of endolithic fungi from Antarctica.</title>
        <authorList>
            <person name="Coleine C."/>
            <person name="Masonjones S."/>
            <person name="Stajich J.E."/>
        </authorList>
    </citation>
    <scope>NUCLEOTIDE SEQUENCE [LARGE SCALE GENOMIC DNA]</scope>
    <source>
        <strain evidence="30 31">CCFEE 5184</strain>
    </source>
</reference>
<organism evidence="30 31">
    <name type="scientific">Friedmanniomyces simplex</name>
    <dbReference type="NCBI Taxonomy" id="329884"/>
    <lineage>
        <taxon>Eukaryota</taxon>
        <taxon>Fungi</taxon>
        <taxon>Dikarya</taxon>
        <taxon>Ascomycota</taxon>
        <taxon>Pezizomycotina</taxon>
        <taxon>Dothideomycetes</taxon>
        <taxon>Dothideomycetidae</taxon>
        <taxon>Mycosphaerellales</taxon>
        <taxon>Teratosphaeriaceae</taxon>
        <taxon>Friedmanniomyces</taxon>
    </lineage>
</organism>